<dbReference type="Pfam" id="PF01298">
    <property type="entry name" value="TbpB_B_D"/>
    <property type="match status" value="1"/>
</dbReference>
<proteinExistence type="predicted"/>
<dbReference type="InterPro" id="IPR001677">
    <property type="entry name" value="TbpB_B_D"/>
</dbReference>
<evidence type="ECO:0000313" key="4">
    <source>
        <dbReference type="EMBL" id="EEV88139.1"/>
    </source>
</evidence>
<dbReference type="EMBL" id="ACKY01000102">
    <property type="protein sequence ID" value="EEV88139.1"/>
    <property type="molecule type" value="Genomic_DNA"/>
</dbReference>
<accession>C8NBH1</accession>
<dbReference type="InterPro" id="IPR011250">
    <property type="entry name" value="OMP/PagP_B-barrel"/>
</dbReference>
<comment type="caution">
    <text evidence="4">The sequence shown here is derived from an EMBL/GenBank/DDBJ whole genome shotgun (WGS) entry which is preliminary data.</text>
</comment>
<dbReference type="AlphaFoldDB" id="C8NBH1"/>
<dbReference type="HOGENOM" id="CLU_069306_0_0_6"/>
<feature type="compositionally biased region" description="Polar residues" evidence="1">
    <location>
        <begin position="65"/>
        <end position="85"/>
    </location>
</feature>
<keyword evidence="5" id="KW-1185">Reference proteome</keyword>
<protein>
    <recommendedName>
        <fullName evidence="3">Transferrin-binding protein B C-lobe/N-lobe beta-barrel domain-containing protein</fullName>
    </recommendedName>
</protein>
<organism evidence="4 5">
    <name type="scientific">Cardiobacterium hominis (strain ATCC 15826 / DSM 8339 / NCTC 10426 / 6573)</name>
    <dbReference type="NCBI Taxonomy" id="638300"/>
    <lineage>
        <taxon>Bacteria</taxon>
        <taxon>Pseudomonadati</taxon>
        <taxon>Pseudomonadota</taxon>
        <taxon>Gammaproteobacteria</taxon>
        <taxon>Cardiobacteriales</taxon>
        <taxon>Cardiobacteriaceae</taxon>
        <taxon>Cardiobacterium</taxon>
    </lineage>
</organism>
<feature type="signal peptide" evidence="2">
    <location>
        <begin position="1"/>
        <end position="27"/>
    </location>
</feature>
<dbReference type="Proteomes" id="UP000004870">
    <property type="component" value="Unassembled WGS sequence"/>
</dbReference>
<keyword evidence="2" id="KW-0732">Signal</keyword>
<feature type="chain" id="PRO_5002990743" description="Transferrin-binding protein B C-lobe/N-lobe beta-barrel domain-containing protein" evidence="2">
    <location>
        <begin position="28"/>
        <end position="292"/>
    </location>
</feature>
<evidence type="ECO:0000256" key="2">
    <source>
        <dbReference type="SAM" id="SignalP"/>
    </source>
</evidence>
<reference evidence="4 5" key="1">
    <citation type="submission" date="2009-08" db="EMBL/GenBank/DDBJ databases">
        <authorList>
            <person name="Qin X."/>
            <person name="Bachman B."/>
            <person name="Battles P."/>
            <person name="Bell A."/>
            <person name="Bess C."/>
            <person name="Bickham C."/>
            <person name="Chaboub L."/>
            <person name="Chen D."/>
            <person name="Coyle M."/>
            <person name="Deiros D.R."/>
            <person name="Dinh H."/>
            <person name="Forbes L."/>
            <person name="Fowler G."/>
            <person name="Francisco L."/>
            <person name="Fu Q."/>
            <person name="Gubbala S."/>
            <person name="Hale W."/>
            <person name="Han Y."/>
            <person name="Hemphill L."/>
            <person name="Highlander S.K."/>
            <person name="Hirani K."/>
            <person name="Hogues M."/>
            <person name="Jackson L."/>
            <person name="Jakkamsetti A."/>
            <person name="Javaid M."/>
            <person name="Jiang H."/>
            <person name="Korchina V."/>
            <person name="Kovar C."/>
            <person name="Lara F."/>
            <person name="Lee S."/>
            <person name="Mata R."/>
            <person name="Mathew T."/>
            <person name="Moen C."/>
            <person name="Morales K."/>
            <person name="Munidasa M."/>
            <person name="Nazareth L."/>
            <person name="Ngo R."/>
            <person name="Nguyen L."/>
            <person name="Okwuonu G."/>
            <person name="Ongeri F."/>
            <person name="Patil S."/>
            <person name="Petrosino J."/>
            <person name="Pham C."/>
            <person name="Pham P."/>
            <person name="Pu L.-L."/>
            <person name="Puazo M."/>
            <person name="Raj R."/>
            <person name="Reid J."/>
            <person name="Rouhana J."/>
            <person name="Saada N."/>
            <person name="Shang Y."/>
            <person name="Simmons D."/>
            <person name="Thornton R."/>
            <person name="Warren J."/>
            <person name="Weissenberger G."/>
            <person name="Zhang J."/>
            <person name="Zhang L."/>
            <person name="Zhou C."/>
            <person name="Zhu D."/>
            <person name="Muzny D."/>
            <person name="Worley K."/>
            <person name="Gibbs R."/>
        </authorList>
    </citation>
    <scope>NUCLEOTIDE SEQUENCE [LARGE SCALE GENOMIC DNA]</scope>
    <source>
        <strain evidence="5">ATCC 15826 / DSM 8339 / NCTC 10426 / 6573</strain>
    </source>
</reference>
<dbReference type="Gene3D" id="2.40.160.90">
    <property type="match status" value="1"/>
</dbReference>
<feature type="compositionally biased region" description="Basic and acidic residues" evidence="1">
    <location>
        <begin position="50"/>
        <end position="64"/>
    </location>
</feature>
<dbReference type="PROSITE" id="PS51257">
    <property type="entry name" value="PROKAR_LIPOPROTEIN"/>
    <property type="match status" value="1"/>
</dbReference>
<evidence type="ECO:0000259" key="3">
    <source>
        <dbReference type="Pfam" id="PF01298"/>
    </source>
</evidence>
<dbReference type="SUPFAM" id="SSF56925">
    <property type="entry name" value="OMPA-like"/>
    <property type="match status" value="1"/>
</dbReference>
<feature type="region of interest" description="Disordered" evidence="1">
    <location>
        <begin position="27"/>
        <end position="87"/>
    </location>
</feature>
<feature type="domain" description="Transferrin-binding protein B C-lobe/N-lobe beta-barrel" evidence="3">
    <location>
        <begin position="185"/>
        <end position="290"/>
    </location>
</feature>
<evidence type="ECO:0000256" key="1">
    <source>
        <dbReference type="SAM" id="MobiDB-lite"/>
    </source>
</evidence>
<name>C8NBH1_CARH6</name>
<sequence>METIYMKKQSIGLVIAALLLTACGGGSDDNTPADPNPKNNKGNNVPSAPGKDENTPADPGKKSDNGSSQLIPPPVNQGNSDNASGKYQGKGFIVPLGQQPNGLTDAKSVVSDDLAVLNLDGKKLPLQLPNISSGNITSVRGATIGDTSYKQFIVSGTRYANSKFGYLNDGSKDYIFSQGVPTATMPTTGVVKYSGAAAVGQAAVADSALANFSADFGAKTLTGSISQNASSAVDFKPVNISAGIEGNTFSSKADAAVKTTGGFYGDNAHELGGIFQDSAQAISGSFGAVRSN</sequence>
<evidence type="ECO:0000313" key="5">
    <source>
        <dbReference type="Proteomes" id="UP000004870"/>
    </source>
</evidence>
<gene>
    <name evidence="4" type="ORF">HMPREF0198_1849</name>
</gene>